<accession>F2JIY8</accession>
<keyword evidence="1" id="KW-0732">Signal</keyword>
<keyword evidence="3" id="KW-1185">Reference proteome</keyword>
<proteinExistence type="predicted"/>
<dbReference type="EMBL" id="CP002582">
    <property type="protein sequence ID" value="ADZ83147.1"/>
    <property type="molecule type" value="Genomic_DNA"/>
</dbReference>
<name>F2JIY8_CELLD</name>
<dbReference type="RefSeq" id="WP_013656445.1">
    <property type="nucleotide sequence ID" value="NC_015275.1"/>
</dbReference>
<dbReference type="AlphaFoldDB" id="F2JIY8"/>
<sequence length="182" mass="20197">MNKLRKLLVLLLAVTSVFVGCDRNSTNTSAIRAGDTIQGEGFTFVAPDSWNVIGGSEIREDYTLYKVGKPRKVINIYKVEAPEYEGLSAKDLERSIKENFNVLGESTLNKIEVITMPYGSVVYDESTTEPTQENQKISFESTVAIRFIKDKYVYIISATAVGGEVSDICDEALFVAENITFN</sequence>
<feature type="signal peptide" evidence="1">
    <location>
        <begin position="1"/>
        <end position="21"/>
    </location>
</feature>
<protein>
    <recommendedName>
        <fullName evidence="4">PsbP C-terminal domain-containing protein</fullName>
    </recommendedName>
</protein>
<organism evidence="2 3">
    <name type="scientific">Cellulosilyticum lentocellum (strain ATCC 49066 / DSM 5427 / NCIMB 11756 / RHM5)</name>
    <name type="common">Clostridium lentocellum</name>
    <dbReference type="NCBI Taxonomy" id="642492"/>
    <lineage>
        <taxon>Bacteria</taxon>
        <taxon>Bacillati</taxon>
        <taxon>Bacillota</taxon>
        <taxon>Clostridia</taxon>
        <taxon>Lachnospirales</taxon>
        <taxon>Cellulosilyticaceae</taxon>
        <taxon>Cellulosilyticum</taxon>
    </lineage>
</organism>
<reference evidence="2 3" key="1">
    <citation type="journal article" date="2011" name="J. Bacteriol.">
        <title>Complete genome sequence of the cellulose-degrading bacterium Cellulosilyticum lentocellum.</title>
        <authorList>
            <consortium name="US DOE Joint Genome Institute"/>
            <person name="Miller D.A."/>
            <person name="Suen G."/>
            <person name="Bruce D."/>
            <person name="Copeland A."/>
            <person name="Cheng J.F."/>
            <person name="Detter C."/>
            <person name="Goodwin L.A."/>
            <person name="Han C.S."/>
            <person name="Hauser L.J."/>
            <person name="Land M.L."/>
            <person name="Lapidus A."/>
            <person name="Lucas S."/>
            <person name="Meincke L."/>
            <person name="Pitluck S."/>
            <person name="Tapia R."/>
            <person name="Teshima H."/>
            <person name="Woyke T."/>
            <person name="Fox B.G."/>
            <person name="Angert E.R."/>
            <person name="Currie C.R."/>
        </authorList>
    </citation>
    <scope>NUCLEOTIDE SEQUENCE [LARGE SCALE GENOMIC DNA]</scope>
    <source>
        <strain evidence="3">ATCC 49066 / DSM 5427 / NCIMB 11756 / RHM5</strain>
    </source>
</reference>
<dbReference type="Proteomes" id="UP000008467">
    <property type="component" value="Chromosome"/>
</dbReference>
<dbReference type="HOGENOM" id="CLU_1254088_0_0_9"/>
<dbReference type="PROSITE" id="PS51257">
    <property type="entry name" value="PROKAR_LIPOPROTEIN"/>
    <property type="match status" value="1"/>
</dbReference>
<evidence type="ECO:0008006" key="4">
    <source>
        <dbReference type="Google" id="ProtNLM"/>
    </source>
</evidence>
<evidence type="ECO:0000313" key="2">
    <source>
        <dbReference type="EMBL" id="ADZ83147.1"/>
    </source>
</evidence>
<dbReference type="KEGG" id="cle:Clole_1421"/>
<evidence type="ECO:0000313" key="3">
    <source>
        <dbReference type="Proteomes" id="UP000008467"/>
    </source>
</evidence>
<gene>
    <name evidence="2" type="ordered locus">Clole_1421</name>
</gene>
<feature type="chain" id="PRO_5003280269" description="PsbP C-terminal domain-containing protein" evidence="1">
    <location>
        <begin position="22"/>
        <end position="182"/>
    </location>
</feature>
<evidence type="ECO:0000256" key="1">
    <source>
        <dbReference type="SAM" id="SignalP"/>
    </source>
</evidence>